<organism evidence="1 2">
    <name type="scientific">Yinghuangia aomiensis</name>
    <dbReference type="NCBI Taxonomy" id="676205"/>
    <lineage>
        <taxon>Bacteria</taxon>
        <taxon>Bacillati</taxon>
        <taxon>Actinomycetota</taxon>
        <taxon>Actinomycetes</taxon>
        <taxon>Kitasatosporales</taxon>
        <taxon>Streptomycetaceae</taxon>
        <taxon>Yinghuangia</taxon>
    </lineage>
</organism>
<evidence type="ECO:0000313" key="1">
    <source>
        <dbReference type="EMBL" id="GAA4974173.1"/>
    </source>
</evidence>
<protein>
    <submittedName>
        <fullName evidence="1">Uncharacterized protein</fullName>
    </submittedName>
</protein>
<dbReference type="Proteomes" id="UP001500466">
    <property type="component" value="Unassembled WGS sequence"/>
</dbReference>
<sequence>MAFAAAFPRFLADDVLVVASTMPPHRLAPAFPFPVRVAGEGVAIPERVYNDEPDAALTASFSARQQTVFHCLYSRHHDGRVRQRHVEQIVALAEPWVVPFVVRLVGEYVAEIQRVIWDGLVDIDIPGTAQHDVYGAFLAANPAFLQRTRQQVASYWDCYYRNRWPRKYYPGTVIVESLCDAARHSADRGGPAAVR</sequence>
<reference evidence="2" key="1">
    <citation type="journal article" date="2019" name="Int. J. Syst. Evol. Microbiol.">
        <title>The Global Catalogue of Microorganisms (GCM) 10K type strain sequencing project: providing services to taxonomists for standard genome sequencing and annotation.</title>
        <authorList>
            <consortium name="The Broad Institute Genomics Platform"/>
            <consortium name="The Broad Institute Genome Sequencing Center for Infectious Disease"/>
            <person name="Wu L."/>
            <person name="Ma J."/>
        </authorList>
    </citation>
    <scope>NUCLEOTIDE SEQUENCE [LARGE SCALE GENOMIC DNA]</scope>
    <source>
        <strain evidence="2">JCM 17986</strain>
    </source>
</reference>
<gene>
    <name evidence="1" type="ORF">GCM10023205_45950</name>
</gene>
<evidence type="ECO:0000313" key="2">
    <source>
        <dbReference type="Proteomes" id="UP001500466"/>
    </source>
</evidence>
<comment type="caution">
    <text evidence="1">The sequence shown here is derived from an EMBL/GenBank/DDBJ whole genome shotgun (WGS) entry which is preliminary data.</text>
</comment>
<name>A0ABP9HMS9_9ACTN</name>
<accession>A0ABP9HMS9</accession>
<dbReference type="EMBL" id="BAABHS010000016">
    <property type="protein sequence ID" value="GAA4974173.1"/>
    <property type="molecule type" value="Genomic_DNA"/>
</dbReference>
<proteinExistence type="predicted"/>
<keyword evidence="2" id="KW-1185">Reference proteome</keyword>